<dbReference type="AlphaFoldDB" id="A0A828PM75"/>
<evidence type="ECO:0000313" key="1">
    <source>
        <dbReference type="EMBL" id="EFM92263.1"/>
    </source>
</evidence>
<organism evidence="1 2">
    <name type="scientific">Actinobacillus pleuropneumoniae serovar 6 str. Femo</name>
    <dbReference type="NCBI Taxonomy" id="754256"/>
    <lineage>
        <taxon>Bacteria</taxon>
        <taxon>Pseudomonadati</taxon>
        <taxon>Pseudomonadota</taxon>
        <taxon>Gammaproteobacteria</taxon>
        <taxon>Pasteurellales</taxon>
        <taxon>Pasteurellaceae</taxon>
        <taxon>Actinobacillus</taxon>
    </lineage>
</organism>
<evidence type="ECO:0000313" key="2">
    <source>
        <dbReference type="Proteomes" id="UP000005341"/>
    </source>
</evidence>
<accession>A0A828PM75</accession>
<protein>
    <submittedName>
        <fullName evidence="1">Uncharacterized protein</fullName>
    </submittedName>
</protein>
<dbReference type="Proteomes" id="UP000005341">
    <property type="component" value="Unassembled WGS sequence"/>
</dbReference>
<reference evidence="1 2" key="1">
    <citation type="journal article" date="2010" name="J. Bacteriol.">
        <title>Comparative genomic characterization of Actinobacillus pleuropneumoniae.</title>
        <authorList>
            <person name="Xu Z."/>
            <person name="Chen X."/>
            <person name="Li L."/>
            <person name="Li T."/>
            <person name="Wang S."/>
            <person name="Chen H."/>
            <person name="Zhou R."/>
        </authorList>
    </citation>
    <scope>NUCLEOTIDE SEQUENCE [LARGE SCALE GENOMIC DNA]</scope>
    <source>
        <strain evidence="1 2">Femo</strain>
    </source>
</reference>
<dbReference type="EMBL" id="ADOG01000011">
    <property type="protein sequence ID" value="EFM92263.1"/>
    <property type="molecule type" value="Genomic_DNA"/>
</dbReference>
<proteinExistence type="predicted"/>
<gene>
    <name evidence="1" type="ORF">appser6_8430</name>
</gene>
<sequence>MYNVGIQYHNEEYSLKEDGGLLKAIEQQFKNEYLELNIRNSLINKEEKRPLFNIRSFDEEIVNFTGFNHITFDGYFELPDFFYKGTDEELAQRNYLEINPDWMYVSAFPEPLKKTTNIHFTIHSEELLKIPYSGIEILHSDLETFIHDEPEEVGQNVKSSKSETSYLNIIQALKDELLADGKFKNQSELITFLADKYQGYTGLTESNLRDKFAKANQIK</sequence>
<comment type="caution">
    <text evidence="1">The sequence shown here is derived from an EMBL/GenBank/DDBJ whole genome shotgun (WGS) entry which is preliminary data.</text>
</comment>
<name>A0A828PM75_ACTPL</name>